<keyword evidence="3" id="KW-0997">Cell inner membrane</keyword>
<evidence type="ECO:0000256" key="6">
    <source>
        <dbReference type="ARBA" id="ARBA00023315"/>
    </source>
</evidence>
<protein>
    <submittedName>
        <fullName evidence="8">Lipid A biosynthesis acyltransferase family protein</fullName>
    </submittedName>
</protein>
<evidence type="ECO:0000256" key="5">
    <source>
        <dbReference type="ARBA" id="ARBA00023136"/>
    </source>
</evidence>
<feature type="transmembrane region" description="Helical" evidence="7">
    <location>
        <begin position="16"/>
        <end position="36"/>
    </location>
</feature>
<evidence type="ECO:0000256" key="2">
    <source>
        <dbReference type="ARBA" id="ARBA00022475"/>
    </source>
</evidence>
<gene>
    <name evidence="8" type="ORF">dnl_18650</name>
</gene>
<evidence type="ECO:0000256" key="3">
    <source>
        <dbReference type="ARBA" id="ARBA00022519"/>
    </source>
</evidence>
<dbReference type="InterPro" id="IPR004960">
    <property type="entry name" value="LipA_acyltrans"/>
</dbReference>
<dbReference type="PANTHER" id="PTHR30606">
    <property type="entry name" value="LIPID A BIOSYNTHESIS LAUROYL ACYLTRANSFERASE"/>
    <property type="match status" value="1"/>
</dbReference>
<dbReference type="GO" id="GO:0005886">
    <property type="term" value="C:plasma membrane"/>
    <property type="evidence" value="ECO:0007669"/>
    <property type="project" value="UniProtKB-SubCell"/>
</dbReference>
<dbReference type="CDD" id="cd07984">
    <property type="entry name" value="LPLAT_LABLAT-like"/>
    <property type="match status" value="1"/>
</dbReference>
<proteinExistence type="predicted"/>
<dbReference type="RefSeq" id="WP_207691327.1">
    <property type="nucleotide sequence ID" value="NZ_CP061799.1"/>
</dbReference>
<dbReference type="PANTHER" id="PTHR30606:SF10">
    <property type="entry name" value="PHOSPHATIDYLINOSITOL MANNOSIDE ACYLTRANSFERASE"/>
    <property type="match status" value="1"/>
</dbReference>
<comment type="subcellular location">
    <subcellularLocation>
        <location evidence="1">Cell inner membrane</location>
    </subcellularLocation>
</comment>
<reference evidence="8" key="1">
    <citation type="journal article" date="2021" name="Microb. Physiol.">
        <title>Proteogenomic Insights into the Physiology of Marine, Sulfate-Reducing, Filamentous Desulfonema limicola and Desulfonema magnum.</title>
        <authorList>
            <person name="Schnaars V."/>
            <person name="Wohlbrand L."/>
            <person name="Scheve S."/>
            <person name="Hinrichs C."/>
            <person name="Reinhardt R."/>
            <person name="Rabus R."/>
        </authorList>
    </citation>
    <scope>NUCLEOTIDE SEQUENCE</scope>
    <source>
        <strain evidence="8">5ac10</strain>
    </source>
</reference>
<dbReference type="GO" id="GO:0009247">
    <property type="term" value="P:glycolipid biosynthetic process"/>
    <property type="evidence" value="ECO:0007669"/>
    <property type="project" value="UniProtKB-ARBA"/>
</dbReference>
<sequence>MNKLFYKIITNLPGKLGIWIFKIYAGIVSAGFFLFFPKRVLMSVKFYQALFPNKDRLYHIQCAWKQFHNFTTVFTDRLGLQKSQEISYTSSGWNHIEEAVRNKTGGIILMSHMGNWEMAAHLFKKKMPDAPLLFYMGVKHKEQMENIQKQSLAQSGIKIIAADQTASSPFDLIEGINFLKSGGLVSLTGDIIWHKYQRSVEVEFLGQKAVIPEVPHIFALLSGVPLFVFFAFRSQENQYYFTITEPLFIKSTSRKNRNAEIKKSAQRYADLLEKALGQYPFQWYHFERFLKY</sequence>
<dbReference type="Pfam" id="PF03279">
    <property type="entry name" value="Lip_A_acyltrans"/>
    <property type="match status" value="1"/>
</dbReference>
<evidence type="ECO:0000256" key="4">
    <source>
        <dbReference type="ARBA" id="ARBA00022679"/>
    </source>
</evidence>
<dbReference type="GO" id="GO:0016746">
    <property type="term" value="F:acyltransferase activity"/>
    <property type="evidence" value="ECO:0007669"/>
    <property type="project" value="UniProtKB-KW"/>
</dbReference>
<keyword evidence="9" id="KW-1185">Reference proteome</keyword>
<dbReference type="Proteomes" id="UP000663720">
    <property type="component" value="Chromosome"/>
</dbReference>
<dbReference type="KEGG" id="dli:dnl_18650"/>
<keyword evidence="2" id="KW-1003">Cell membrane</keyword>
<keyword evidence="5 7" id="KW-0472">Membrane</keyword>
<name>A0A975GFW6_9BACT</name>
<dbReference type="EMBL" id="CP061799">
    <property type="protein sequence ID" value="QTA79590.1"/>
    <property type="molecule type" value="Genomic_DNA"/>
</dbReference>
<evidence type="ECO:0000256" key="1">
    <source>
        <dbReference type="ARBA" id="ARBA00004533"/>
    </source>
</evidence>
<evidence type="ECO:0000313" key="8">
    <source>
        <dbReference type="EMBL" id="QTA79590.1"/>
    </source>
</evidence>
<organism evidence="8 9">
    <name type="scientific">Desulfonema limicola</name>
    <dbReference type="NCBI Taxonomy" id="45656"/>
    <lineage>
        <taxon>Bacteria</taxon>
        <taxon>Pseudomonadati</taxon>
        <taxon>Thermodesulfobacteriota</taxon>
        <taxon>Desulfobacteria</taxon>
        <taxon>Desulfobacterales</taxon>
        <taxon>Desulfococcaceae</taxon>
        <taxon>Desulfonema</taxon>
    </lineage>
</organism>
<accession>A0A975GFW6</accession>
<evidence type="ECO:0000256" key="7">
    <source>
        <dbReference type="SAM" id="Phobius"/>
    </source>
</evidence>
<evidence type="ECO:0000313" key="9">
    <source>
        <dbReference type="Proteomes" id="UP000663720"/>
    </source>
</evidence>
<keyword evidence="4" id="KW-0808">Transferase</keyword>
<keyword evidence="7" id="KW-1133">Transmembrane helix</keyword>
<dbReference type="AlphaFoldDB" id="A0A975GFW6"/>
<keyword evidence="7" id="KW-0812">Transmembrane</keyword>
<keyword evidence="6 8" id="KW-0012">Acyltransferase</keyword>